<dbReference type="AlphaFoldDB" id="A0ABD2MWC8"/>
<accession>A0ABD2MWC8</accession>
<dbReference type="EMBL" id="JABFTP020000042">
    <property type="protein sequence ID" value="KAL3270783.1"/>
    <property type="molecule type" value="Genomic_DNA"/>
</dbReference>
<evidence type="ECO:0000313" key="3">
    <source>
        <dbReference type="Proteomes" id="UP001516400"/>
    </source>
</evidence>
<dbReference type="PROSITE" id="PS51286">
    <property type="entry name" value="RAP"/>
    <property type="match status" value="1"/>
</dbReference>
<name>A0ABD2MWC8_9CUCU</name>
<dbReference type="Pfam" id="PF08368">
    <property type="entry name" value="FAST_2"/>
    <property type="match status" value="1"/>
</dbReference>
<dbReference type="InterPro" id="IPR010622">
    <property type="entry name" value="FAST_Leu-rich"/>
</dbReference>
<dbReference type="Pfam" id="PF06743">
    <property type="entry name" value="FAST_1"/>
    <property type="match status" value="1"/>
</dbReference>
<proteinExistence type="predicted"/>
<sequence>MLKMSYSFLHNSRVCSRSSIFCILTKIKELSTTPLVETNQTKSKLNLQNPEASNNTPIPEKIPETFKTKSKIVAAAFASLHNKPIEDEIQINTPNTDQRVANATTVEQLLSISDGEGVSRRLALKIVSVLADWTANKKIKLSDFENDFRFVKLCRVLTKGNGRYERYSVSKSEDLSTVLSVTADDEAAKLVETITLPQMIKVMSTLASKKRRSTLLLRTLAYNISGSHEKLNLKLSSDLLYSMATLNFVDENLLSRVALDICTELENESGIKKSAVIGSIMTSLGLLKYKNPIVLDLLTNWVVKNLDLCRSQDVFSLFITLAILNYTPAEAGKLVEAVRPILTESEAGWPVNWLDHVWSKVLLNIATQEEISHVLGESFLNSLLKSNANDSISTKLKVLNIHGAVENLIKGYSGNKLSQTSPFRNGAMAPKRKEKVQMTESIVNSLKNLIQSDKYLKTNIDTGYGFCIDAECVLDSQCRPKELNVDRPEGTRIAILSLDYHDMTRGRVEPTGVNVFARKLLETNGYKVLAIPFSEFSPKNKLISRVQYLEKNLKELVKNI</sequence>
<organism evidence="2 3">
    <name type="scientific">Cryptolaemus montrouzieri</name>
    <dbReference type="NCBI Taxonomy" id="559131"/>
    <lineage>
        <taxon>Eukaryota</taxon>
        <taxon>Metazoa</taxon>
        <taxon>Ecdysozoa</taxon>
        <taxon>Arthropoda</taxon>
        <taxon>Hexapoda</taxon>
        <taxon>Insecta</taxon>
        <taxon>Pterygota</taxon>
        <taxon>Neoptera</taxon>
        <taxon>Endopterygota</taxon>
        <taxon>Coleoptera</taxon>
        <taxon>Polyphaga</taxon>
        <taxon>Cucujiformia</taxon>
        <taxon>Coccinelloidea</taxon>
        <taxon>Coccinellidae</taxon>
        <taxon>Scymninae</taxon>
        <taxon>Scymnini</taxon>
        <taxon>Cryptolaemus</taxon>
    </lineage>
</organism>
<protein>
    <recommendedName>
        <fullName evidence="1">RAP domain-containing protein</fullName>
    </recommendedName>
</protein>
<feature type="domain" description="RAP" evidence="1">
    <location>
        <begin position="493"/>
        <end position="551"/>
    </location>
</feature>
<comment type="caution">
    <text evidence="2">The sequence shown here is derived from an EMBL/GenBank/DDBJ whole genome shotgun (WGS) entry which is preliminary data.</text>
</comment>
<gene>
    <name evidence="2" type="ORF">HHI36_021307</name>
</gene>
<dbReference type="InterPro" id="IPR013584">
    <property type="entry name" value="RAP"/>
</dbReference>
<reference evidence="2 3" key="1">
    <citation type="journal article" date="2021" name="BMC Biol.">
        <title>Horizontally acquired antibacterial genes associated with adaptive radiation of ladybird beetles.</title>
        <authorList>
            <person name="Li H.S."/>
            <person name="Tang X.F."/>
            <person name="Huang Y.H."/>
            <person name="Xu Z.Y."/>
            <person name="Chen M.L."/>
            <person name="Du X.Y."/>
            <person name="Qiu B.Y."/>
            <person name="Chen P.T."/>
            <person name="Zhang W."/>
            <person name="Slipinski A."/>
            <person name="Escalona H.E."/>
            <person name="Waterhouse R.M."/>
            <person name="Zwick A."/>
            <person name="Pang H."/>
        </authorList>
    </citation>
    <scope>NUCLEOTIDE SEQUENCE [LARGE SCALE GENOMIC DNA]</scope>
    <source>
        <strain evidence="2">SYSU2018</strain>
    </source>
</reference>
<evidence type="ECO:0000313" key="2">
    <source>
        <dbReference type="EMBL" id="KAL3270783.1"/>
    </source>
</evidence>
<dbReference type="InterPro" id="IPR013579">
    <property type="entry name" value="FAST_2"/>
</dbReference>
<dbReference type="Proteomes" id="UP001516400">
    <property type="component" value="Unassembled WGS sequence"/>
</dbReference>
<evidence type="ECO:0000259" key="1">
    <source>
        <dbReference type="PROSITE" id="PS51286"/>
    </source>
</evidence>
<keyword evidence="3" id="KW-1185">Reference proteome</keyword>